<evidence type="ECO:0000313" key="2">
    <source>
        <dbReference type="Proteomes" id="UP000027195"/>
    </source>
</evidence>
<sequence>MSKLLQLLVDFDLFEAVFAHIRSRRDLLSLALSCRMLKEFIIPQLLFSRVCFRTESDSSDWIDNTTNSLRYLLTGSDTTYYDAVRCIEASGLPDVCGDDLQRMRNLHTIILYSAHSVRGLSSSSLAPTRLRYLKIEHCIIHALEHLQDLSNLHGLSLGLHGGAYWLTLDSPLGKILFNSRATLKALSLEGIAWQLPPSRAHSALDHGDLVWPHVRELYLRVVRSAGSLPLNLALAFPSTRHFYLPSTRADYISDIHDSLFVSRLESLRGKWSEIKFATDAGATLRRAMVCLGDTDYTIPFKSYLVPSLESLTLKSKRSIRQYPLKQLSSITPKLTFLRVRFVATSFLSFAETLEWALSSVSRLSLKYIHISCSLFGAFKQHGRTNTPDAKIESCAKSTAEKASTLFPSLRALCVQWSNGRVDWHRNANEHGVAGLCRVSMADGMADEIYYDRGETEDFIPWAVDMRY</sequence>
<proteinExistence type="predicted"/>
<dbReference type="AlphaFoldDB" id="A0A067MUK5"/>
<gene>
    <name evidence="1" type="ORF">BOTBODRAFT_41561</name>
</gene>
<dbReference type="HOGENOM" id="CLU_039742_0_0_1"/>
<dbReference type="Gene3D" id="3.80.10.10">
    <property type="entry name" value="Ribonuclease Inhibitor"/>
    <property type="match status" value="1"/>
</dbReference>
<organism evidence="1 2">
    <name type="scientific">Botryobasidium botryosum (strain FD-172 SS1)</name>
    <dbReference type="NCBI Taxonomy" id="930990"/>
    <lineage>
        <taxon>Eukaryota</taxon>
        <taxon>Fungi</taxon>
        <taxon>Dikarya</taxon>
        <taxon>Basidiomycota</taxon>
        <taxon>Agaricomycotina</taxon>
        <taxon>Agaricomycetes</taxon>
        <taxon>Cantharellales</taxon>
        <taxon>Botryobasidiaceae</taxon>
        <taxon>Botryobasidium</taxon>
    </lineage>
</organism>
<evidence type="ECO:0000313" key="1">
    <source>
        <dbReference type="EMBL" id="KDQ19289.1"/>
    </source>
</evidence>
<reference evidence="2" key="1">
    <citation type="journal article" date="2014" name="Proc. Natl. Acad. Sci. U.S.A.">
        <title>Extensive sampling of basidiomycete genomes demonstrates inadequacy of the white-rot/brown-rot paradigm for wood decay fungi.</title>
        <authorList>
            <person name="Riley R."/>
            <person name="Salamov A.A."/>
            <person name="Brown D.W."/>
            <person name="Nagy L.G."/>
            <person name="Floudas D."/>
            <person name="Held B.W."/>
            <person name="Levasseur A."/>
            <person name="Lombard V."/>
            <person name="Morin E."/>
            <person name="Otillar R."/>
            <person name="Lindquist E.A."/>
            <person name="Sun H."/>
            <person name="LaButti K.M."/>
            <person name="Schmutz J."/>
            <person name="Jabbour D."/>
            <person name="Luo H."/>
            <person name="Baker S.E."/>
            <person name="Pisabarro A.G."/>
            <person name="Walton J.D."/>
            <person name="Blanchette R.A."/>
            <person name="Henrissat B."/>
            <person name="Martin F."/>
            <person name="Cullen D."/>
            <person name="Hibbett D.S."/>
            <person name="Grigoriev I.V."/>
        </authorList>
    </citation>
    <scope>NUCLEOTIDE SEQUENCE [LARGE SCALE GENOMIC DNA]</scope>
    <source>
        <strain evidence="2">FD-172 SS1</strain>
    </source>
</reference>
<dbReference type="SUPFAM" id="SSF52058">
    <property type="entry name" value="L domain-like"/>
    <property type="match status" value="1"/>
</dbReference>
<accession>A0A067MUK5</accession>
<dbReference type="InParanoid" id="A0A067MUK5"/>
<keyword evidence="2" id="KW-1185">Reference proteome</keyword>
<dbReference type="InterPro" id="IPR032675">
    <property type="entry name" value="LRR_dom_sf"/>
</dbReference>
<protein>
    <submittedName>
        <fullName evidence="1">Uncharacterized protein</fullName>
    </submittedName>
</protein>
<dbReference type="EMBL" id="KL198019">
    <property type="protein sequence ID" value="KDQ19289.1"/>
    <property type="molecule type" value="Genomic_DNA"/>
</dbReference>
<name>A0A067MUK5_BOTB1</name>
<dbReference type="Proteomes" id="UP000027195">
    <property type="component" value="Unassembled WGS sequence"/>
</dbReference>